<dbReference type="Proteomes" id="UP000732399">
    <property type="component" value="Unassembled WGS sequence"/>
</dbReference>
<reference evidence="1 2" key="1">
    <citation type="submission" date="2020-03" db="EMBL/GenBank/DDBJ databases">
        <authorList>
            <person name="Wang L."/>
            <person name="He N."/>
            <person name="Li Y."/>
            <person name="Fang Y."/>
            <person name="Zhang F."/>
        </authorList>
    </citation>
    <scope>NUCLEOTIDE SEQUENCE [LARGE SCALE GENOMIC DNA]</scope>
    <source>
        <strain evidence="1 2">36D10-4-7</strain>
    </source>
</reference>
<proteinExistence type="predicted"/>
<accession>A0ABX1CSN2</accession>
<dbReference type="EMBL" id="JAAVJH010000015">
    <property type="protein sequence ID" value="NJR80326.1"/>
    <property type="molecule type" value="Genomic_DNA"/>
</dbReference>
<gene>
    <name evidence="1" type="ORF">HBH26_17230</name>
</gene>
<organism evidence="1 2">
    <name type="scientific">Sphingomonas corticis</name>
    <dbReference type="NCBI Taxonomy" id="2722791"/>
    <lineage>
        <taxon>Bacteria</taxon>
        <taxon>Pseudomonadati</taxon>
        <taxon>Pseudomonadota</taxon>
        <taxon>Alphaproteobacteria</taxon>
        <taxon>Sphingomonadales</taxon>
        <taxon>Sphingomonadaceae</taxon>
        <taxon>Sphingomonas</taxon>
    </lineage>
</organism>
<dbReference type="RefSeq" id="WP_168135879.1">
    <property type="nucleotide sequence ID" value="NZ_JAAVJH010000015.1"/>
</dbReference>
<keyword evidence="2" id="KW-1185">Reference proteome</keyword>
<protein>
    <submittedName>
        <fullName evidence="1">Uncharacterized protein</fullName>
    </submittedName>
</protein>
<evidence type="ECO:0000313" key="2">
    <source>
        <dbReference type="Proteomes" id="UP000732399"/>
    </source>
</evidence>
<name>A0ABX1CSN2_9SPHN</name>
<comment type="caution">
    <text evidence="1">The sequence shown here is derived from an EMBL/GenBank/DDBJ whole genome shotgun (WGS) entry which is preliminary data.</text>
</comment>
<evidence type="ECO:0000313" key="1">
    <source>
        <dbReference type="EMBL" id="NJR80326.1"/>
    </source>
</evidence>
<sequence>MIRRIEELRSSVTYAIALAKGWLSPAEKISALKASGLWDVARTRDQADLLMADGAYREAIPIWQTFSHWRKIGDALLALGDVAGARASYEKGENPTGGEYAAFRRGPDVDRLVALAISQEDWDGILRLIRAGEPDPLGAKDVVFGGGSRAKGPLVKLCAHAAVATGDTRIAGEMRGFFDLEQAEVEVFLGHARSGAYAKDVAKLARPPLLRVVPRPLARILADGSTERAAGVAAFLEKLEPGFRDAHASLLRWLAEGSDEELAKVVFWLTSVGSYDVFGSCLFALQCEADMFADLGSRHIEFYSSHPWITRSAMRELLAALVATRGTPTPQVLFACVLQLSSSIMADIERGTFDPDRVDPLTVVRGHSVWAEGVIAGWATGGTLDTLWADVVSEAAGQRWKDVRRMPAFARLCDVLSAELVAAWARDMEKVRWKSEESAFLSLKALLPDTSIEQHAMPSWLAPQHLDMLVPDAGVAVEYQGEQHYRPIDMFGGEAGYTATVRRDENKRSLCRLAGIRLEYIRHDDDARLRLEQIASLCRTEIAKRRT</sequence>